<protein>
    <submittedName>
        <fullName evidence="1">Uncharacterized protein</fullName>
    </submittedName>
</protein>
<comment type="caution">
    <text evidence="1">The sequence shown here is derived from an EMBL/GenBank/DDBJ whole genome shotgun (WGS) entry which is preliminary data.</text>
</comment>
<dbReference type="EMBL" id="BPLR01011000">
    <property type="protein sequence ID" value="GIY43634.1"/>
    <property type="molecule type" value="Genomic_DNA"/>
</dbReference>
<accession>A0AAV4TD67</accession>
<reference evidence="1 2" key="1">
    <citation type="submission" date="2021-06" db="EMBL/GenBank/DDBJ databases">
        <title>Caerostris extrusa draft genome.</title>
        <authorList>
            <person name="Kono N."/>
            <person name="Arakawa K."/>
        </authorList>
    </citation>
    <scope>NUCLEOTIDE SEQUENCE [LARGE SCALE GENOMIC DNA]</scope>
</reference>
<dbReference type="Proteomes" id="UP001054945">
    <property type="component" value="Unassembled WGS sequence"/>
</dbReference>
<dbReference type="AlphaFoldDB" id="A0AAV4TD67"/>
<sequence>MEKEPPFRTDSSASVRVLSAAKLMGGNGDPLRVNNKRTEIGKDRWLDLPPPSLTPFLPTTTDTLHVLGVIGDELLHS</sequence>
<organism evidence="1 2">
    <name type="scientific">Caerostris extrusa</name>
    <name type="common">Bark spider</name>
    <name type="synonym">Caerostris bankana</name>
    <dbReference type="NCBI Taxonomy" id="172846"/>
    <lineage>
        <taxon>Eukaryota</taxon>
        <taxon>Metazoa</taxon>
        <taxon>Ecdysozoa</taxon>
        <taxon>Arthropoda</taxon>
        <taxon>Chelicerata</taxon>
        <taxon>Arachnida</taxon>
        <taxon>Araneae</taxon>
        <taxon>Araneomorphae</taxon>
        <taxon>Entelegynae</taxon>
        <taxon>Araneoidea</taxon>
        <taxon>Araneidae</taxon>
        <taxon>Caerostris</taxon>
    </lineage>
</organism>
<proteinExistence type="predicted"/>
<keyword evidence="2" id="KW-1185">Reference proteome</keyword>
<evidence type="ECO:0000313" key="1">
    <source>
        <dbReference type="EMBL" id="GIY43634.1"/>
    </source>
</evidence>
<evidence type="ECO:0000313" key="2">
    <source>
        <dbReference type="Proteomes" id="UP001054945"/>
    </source>
</evidence>
<name>A0AAV4TD67_CAEEX</name>
<gene>
    <name evidence="1" type="ORF">CEXT_452391</name>
</gene>